<dbReference type="InterPro" id="IPR019490">
    <property type="entry name" value="Glu6P/Mann6P_isomerase_C"/>
</dbReference>
<accession>A0A0G0JH93</accession>
<protein>
    <submittedName>
        <fullName evidence="4">Mannose-6-phosphate isomerase / glucose-6-phosphate isomerase</fullName>
    </submittedName>
</protein>
<feature type="domain" description="SIS" evidence="3">
    <location>
        <begin position="25"/>
        <end position="164"/>
    </location>
</feature>
<gene>
    <name evidence="4" type="ORF">US52_C0008G0023</name>
</gene>
<dbReference type="Proteomes" id="UP000034852">
    <property type="component" value="Unassembled WGS sequence"/>
</dbReference>
<dbReference type="InterPro" id="IPR046348">
    <property type="entry name" value="SIS_dom_sf"/>
</dbReference>
<dbReference type="EMBL" id="LBTH01000008">
    <property type="protein sequence ID" value="KKQ36124.1"/>
    <property type="molecule type" value="Genomic_DNA"/>
</dbReference>
<evidence type="ECO:0000256" key="1">
    <source>
        <dbReference type="ARBA" id="ARBA00010523"/>
    </source>
</evidence>
<dbReference type="Gene3D" id="3.40.50.10490">
    <property type="entry name" value="Glucose-6-phosphate isomerase like protein, domain 1"/>
    <property type="match status" value="2"/>
</dbReference>
<evidence type="ECO:0000256" key="2">
    <source>
        <dbReference type="ARBA" id="ARBA00023235"/>
    </source>
</evidence>
<dbReference type="Pfam" id="PF10432">
    <property type="entry name" value="bact-PGI_C"/>
    <property type="match status" value="1"/>
</dbReference>
<dbReference type="GO" id="GO:1901135">
    <property type="term" value="P:carbohydrate derivative metabolic process"/>
    <property type="evidence" value="ECO:0007669"/>
    <property type="project" value="InterPro"/>
</dbReference>
<dbReference type="AlphaFoldDB" id="A0A0G0JH93"/>
<dbReference type="SUPFAM" id="SSF53697">
    <property type="entry name" value="SIS domain"/>
    <property type="match status" value="1"/>
</dbReference>
<organism evidence="4 5">
    <name type="scientific">candidate division WS6 bacterium GW2011_GWA2_37_6</name>
    <dbReference type="NCBI Taxonomy" id="1619087"/>
    <lineage>
        <taxon>Bacteria</taxon>
        <taxon>Candidatus Dojkabacteria</taxon>
    </lineage>
</organism>
<proteinExistence type="inferred from homology"/>
<comment type="caution">
    <text evidence="4">The sequence shown here is derived from an EMBL/GenBank/DDBJ whole genome shotgun (WGS) entry which is preliminary data.</text>
</comment>
<evidence type="ECO:0000313" key="5">
    <source>
        <dbReference type="Proteomes" id="UP000034852"/>
    </source>
</evidence>
<dbReference type="GO" id="GO:0004347">
    <property type="term" value="F:glucose-6-phosphate isomerase activity"/>
    <property type="evidence" value="ECO:0007669"/>
    <property type="project" value="InterPro"/>
</dbReference>
<name>A0A0G0JH93_9BACT</name>
<keyword evidence="2 4" id="KW-0413">Isomerase</keyword>
<evidence type="ECO:0000313" key="4">
    <source>
        <dbReference type="EMBL" id="KKQ36124.1"/>
    </source>
</evidence>
<dbReference type="InterPro" id="IPR001347">
    <property type="entry name" value="SIS_dom"/>
</dbReference>
<reference evidence="4 5" key="1">
    <citation type="journal article" date="2015" name="Nature">
        <title>rRNA introns, odd ribosomes, and small enigmatic genomes across a large radiation of phyla.</title>
        <authorList>
            <person name="Brown C.T."/>
            <person name="Hug L.A."/>
            <person name="Thomas B.C."/>
            <person name="Sharon I."/>
            <person name="Castelle C.J."/>
            <person name="Singh A."/>
            <person name="Wilkins M.J."/>
            <person name="Williams K.H."/>
            <person name="Banfield J.F."/>
        </authorList>
    </citation>
    <scope>NUCLEOTIDE SEQUENCE [LARGE SCALE GENOMIC DNA]</scope>
</reference>
<feature type="non-terminal residue" evidence="4">
    <location>
        <position position="274"/>
    </location>
</feature>
<evidence type="ECO:0000259" key="3">
    <source>
        <dbReference type="PROSITE" id="PS51464"/>
    </source>
</evidence>
<dbReference type="InterPro" id="IPR035484">
    <property type="entry name" value="SIS_PGI/PMI_1"/>
</dbReference>
<dbReference type="CDD" id="cd05017">
    <property type="entry name" value="SIS_PGI_PMI_1"/>
    <property type="match status" value="1"/>
</dbReference>
<dbReference type="PROSITE" id="PS51464">
    <property type="entry name" value="SIS"/>
    <property type="match status" value="1"/>
</dbReference>
<dbReference type="GO" id="GO:0004476">
    <property type="term" value="F:mannose-6-phosphate isomerase activity"/>
    <property type="evidence" value="ECO:0007669"/>
    <property type="project" value="InterPro"/>
</dbReference>
<sequence length="274" mass="31518">MLNTKYYKDIKNFPGQFAASFKASASLKLKGKYNKFTVCGMGGSSLYVELISDYLRSQGYKDISISHCRSYNLPQYSDNKTLYIVASYSGNTEETISCLEEIRAKKYKFVILTSGGKLLEFAKKYKAPVYLVPTGGQPRLATGYFIAAVLTIMSKVSTFKLKVKEIENMTKNMEKNLDEKATKRLAKELIGKVPIIYSTDINRSIAKISKIKFNENSKIQSFWNYFPELNHNEMVGFTKLLMQPYFIIYQSKFTHPRNIRRIEVFKKLMEEKGM</sequence>
<dbReference type="GO" id="GO:0005975">
    <property type="term" value="P:carbohydrate metabolic process"/>
    <property type="evidence" value="ECO:0007669"/>
    <property type="project" value="InterPro"/>
</dbReference>
<dbReference type="GO" id="GO:0097367">
    <property type="term" value="F:carbohydrate derivative binding"/>
    <property type="evidence" value="ECO:0007669"/>
    <property type="project" value="InterPro"/>
</dbReference>
<dbReference type="PATRIC" id="fig|1619087.5.peg.133"/>
<comment type="similarity">
    <text evidence="1">Belongs to the PGI/PMI family.</text>
</comment>